<dbReference type="AlphaFoldDB" id="A0A1N7ISX8"/>
<dbReference type="InterPro" id="IPR052169">
    <property type="entry name" value="CW_Biosynth-Accessory"/>
</dbReference>
<dbReference type="InterPro" id="IPR029052">
    <property type="entry name" value="Metallo-depent_PP-like"/>
</dbReference>
<keyword evidence="3" id="KW-0732">Signal</keyword>
<feature type="chain" id="PRO_5012455976" evidence="3">
    <location>
        <begin position="29"/>
        <end position="403"/>
    </location>
</feature>
<keyword evidence="6" id="KW-1185">Reference proteome</keyword>
<name>A0A1N7ISX8_9BACL</name>
<gene>
    <name evidence="5" type="ORF">SAMN05421790_101330</name>
</gene>
<dbReference type="SUPFAM" id="SSF56300">
    <property type="entry name" value="Metallo-dependent phosphatases"/>
    <property type="match status" value="1"/>
</dbReference>
<feature type="domain" description="Capsule synthesis protein CapA" evidence="4">
    <location>
        <begin position="52"/>
        <end position="297"/>
    </location>
</feature>
<protein>
    <submittedName>
        <fullName evidence="5">Poly-gamma-glutamate synthesis protein (Capsule biosynthesis protein)</fullName>
    </submittedName>
</protein>
<comment type="similarity">
    <text evidence="1">Belongs to the CapA family.</text>
</comment>
<dbReference type="PANTHER" id="PTHR33393:SF12">
    <property type="entry name" value="CAPSULE BIOSYNTHESIS PROTEIN CAPA"/>
    <property type="match status" value="1"/>
</dbReference>
<dbReference type="InterPro" id="IPR019079">
    <property type="entry name" value="Capsule_synth_CapA"/>
</dbReference>
<feature type="signal peptide" evidence="3">
    <location>
        <begin position="1"/>
        <end position="28"/>
    </location>
</feature>
<evidence type="ECO:0000313" key="5">
    <source>
        <dbReference type="EMBL" id="SIS40184.1"/>
    </source>
</evidence>
<sequence length="403" mass="44394">MCSSMTRRFPLPTLFLLLAVCLGCTAEAPPPITPKTEAATAQPSPDPSSSLRLAVVGDIMMHDTQIRSGKTASGTYNYDAFFQEIQPWLAQADLAVGNLETTLPGNGKPWSGYPMFRSPDALGDSLKKAGFDLLSTANNHTMDAGESGVVRTHRKLTELGIQPIGTSPGPEPQKPLLIEKNGITLSFSAYTYGTNGIPLPAGKDYLVNLIDENRILKEIRESRERGADIVVVMLHFGQEYQRQPNGEQKRLVKKLLTGGADVVLGGHPHVLQPMERRKAEGKEKFVIYSLGNFVSDQLKTYTNDGIILYLDLHRTSPDHPVQLQQVSYLPTYVHKYRQGGVRKFTVIPIEGKGKWTGPTYPGLSEQTLKRTWRDTTTLMESLDSFPVFSPPSEKTTSQIPPSS</sequence>
<dbReference type="Gene3D" id="3.60.21.10">
    <property type="match status" value="1"/>
</dbReference>
<dbReference type="EMBL" id="FTOD01000001">
    <property type="protein sequence ID" value="SIS40184.1"/>
    <property type="molecule type" value="Genomic_DNA"/>
</dbReference>
<dbReference type="SMART" id="SM00854">
    <property type="entry name" value="PGA_cap"/>
    <property type="match status" value="1"/>
</dbReference>
<evidence type="ECO:0000259" key="4">
    <source>
        <dbReference type="SMART" id="SM00854"/>
    </source>
</evidence>
<accession>A0A1N7ISX8</accession>
<evidence type="ECO:0000256" key="2">
    <source>
        <dbReference type="SAM" id="MobiDB-lite"/>
    </source>
</evidence>
<evidence type="ECO:0000256" key="3">
    <source>
        <dbReference type="SAM" id="SignalP"/>
    </source>
</evidence>
<reference evidence="6" key="1">
    <citation type="submission" date="2017-01" db="EMBL/GenBank/DDBJ databases">
        <authorList>
            <person name="Varghese N."/>
            <person name="Submissions S."/>
        </authorList>
    </citation>
    <scope>NUCLEOTIDE SEQUENCE [LARGE SCALE GENOMIC DNA]</scope>
    <source>
        <strain evidence="6">DSM 45196</strain>
    </source>
</reference>
<evidence type="ECO:0000313" key="6">
    <source>
        <dbReference type="Proteomes" id="UP000186795"/>
    </source>
</evidence>
<dbReference type="CDD" id="cd07381">
    <property type="entry name" value="MPP_CapA"/>
    <property type="match status" value="1"/>
</dbReference>
<dbReference type="PANTHER" id="PTHR33393">
    <property type="entry name" value="POLYGLUTAMINE SYNTHESIS ACCESSORY PROTEIN RV0574C-RELATED"/>
    <property type="match status" value="1"/>
</dbReference>
<dbReference type="Proteomes" id="UP000186795">
    <property type="component" value="Unassembled WGS sequence"/>
</dbReference>
<evidence type="ECO:0000256" key="1">
    <source>
        <dbReference type="ARBA" id="ARBA00005662"/>
    </source>
</evidence>
<organism evidence="5 6">
    <name type="scientific">Kroppenstedtia eburnea</name>
    <dbReference type="NCBI Taxonomy" id="714067"/>
    <lineage>
        <taxon>Bacteria</taxon>
        <taxon>Bacillati</taxon>
        <taxon>Bacillota</taxon>
        <taxon>Bacilli</taxon>
        <taxon>Bacillales</taxon>
        <taxon>Thermoactinomycetaceae</taxon>
        <taxon>Kroppenstedtia</taxon>
    </lineage>
</organism>
<dbReference type="Pfam" id="PF09587">
    <property type="entry name" value="PGA_cap"/>
    <property type="match status" value="1"/>
</dbReference>
<feature type="region of interest" description="Disordered" evidence="2">
    <location>
        <begin position="384"/>
        <end position="403"/>
    </location>
</feature>
<feature type="compositionally biased region" description="Polar residues" evidence="2">
    <location>
        <begin position="392"/>
        <end position="403"/>
    </location>
</feature>
<proteinExistence type="inferred from homology"/>